<evidence type="ECO:0000313" key="3">
    <source>
        <dbReference type="Proteomes" id="UP000179797"/>
    </source>
</evidence>
<feature type="transmembrane region" description="Helical" evidence="1">
    <location>
        <begin position="114"/>
        <end position="133"/>
    </location>
</feature>
<comment type="caution">
    <text evidence="2">The sequence shown here is derived from an EMBL/GenBank/DDBJ whole genome shotgun (WGS) entry which is preliminary data.</text>
</comment>
<keyword evidence="1" id="KW-0812">Transmembrane</keyword>
<dbReference type="EMBL" id="JRYR02000001">
    <property type="protein sequence ID" value="OHX67145.1"/>
    <property type="molecule type" value="Genomic_DNA"/>
</dbReference>
<reference evidence="2 3" key="1">
    <citation type="journal article" date="2012" name="Int. J. Syst. Evol. Microbiol.">
        <title>Flammeovirga pacifica sp. nov., isolated from deep-sea sediment.</title>
        <authorList>
            <person name="Xu H."/>
            <person name="Fu Y."/>
            <person name="Yang N."/>
            <person name="Ding Z."/>
            <person name="Lai Q."/>
            <person name="Zeng R."/>
        </authorList>
    </citation>
    <scope>NUCLEOTIDE SEQUENCE [LARGE SCALE GENOMIC DNA]</scope>
    <source>
        <strain evidence="3">DSM 24597 / LMG 26175 / WPAGA1</strain>
    </source>
</reference>
<dbReference type="Proteomes" id="UP000179797">
    <property type="component" value="Unassembled WGS sequence"/>
</dbReference>
<accession>A0A1S1Z213</accession>
<sequence length="176" mass="20696">MAEYTTYRPEDQFDDTNMSKAVPSSQYYYSYSYLYKWLNIEENNDEVLQLGEGNYIKMTTIFFELNLTSTRRKFEKRHIKKLFVKKKKLILPLLSGGILGPFALFSSFSGFFELFTGFSVFLACAFLFYYGFVGNYQIEVLQKNGVQNQFFVDGNIPELESFISRCNQDFSRNNHF</sequence>
<dbReference type="RefSeq" id="WP_044225849.1">
    <property type="nucleotide sequence ID" value="NZ_JRYR02000001.1"/>
</dbReference>
<keyword evidence="1" id="KW-1133">Transmembrane helix</keyword>
<organism evidence="2 3">
    <name type="scientific">Flammeovirga pacifica</name>
    <dbReference type="NCBI Taxonomy" id="915059"/>
    <lineage>
        <taxon>Bacteria</taxon>
        <taxon>Pseudomonadati</taxon>
        <taxon>Bacteroidota</taxon>
        <taxon>Cytophagia</taxon>
        <taxon>Cytophagales</taxon>
        <taxon>Flammeovirgaceae</taxon>
        <taxon>Flammeovirga</taxon>
    </lineage>
</organism>
<dbReference type="AlphaFoldDB" id="A0A1S1Z213"/>
<gene>
    <name evidence="2" type="ORF">NH26_12740</name>
</gene>
<evidence type="ECO:0000313" key="2">
    <source>
        <dbReference type="EMBL" id="OHX67145.1"/>
    </source>
</evidence>
<feature type="transmembrane region" description="Helical" evidence="1">
    <location>
        <begin position="89"/>
        <end position="108"/>
    </location>
</feature>
<proteinExistence type="predicted"/>
<evidence type="ECO:0000256" key="1">
    <source>
        <dbReference type="SAM" id="Phobius"/>
    </source>
</evidence>
<name>A0A1S1Z213_FLAPC</name>
<keyword evidence="3" id="KW-1185">Reference proteome</keyword>
<dbReference type="STRING" id="915059.NH26_12740"/>
<protein>
    <submittedName>
        <fullName evidence="2">Uncharacterized protein</fullName>
    </submittedName>
</protein>
<keyword evidence="1" id="KW-0472">Membrane</keyword>